<dbReference type="PANTHER" id="PTHR11439:SF495">
    <property type="entry name" value="REVERSE TRANSCRIPTASE, RNA-DEPENDENT DNA POLYMERASE-RELATED"/>
    <property type="match status" value="1"/>
</dbReference>
<feature type="domain" description="CCHC-type" evidence="3">
    <location>
        <begin position="129"/>
        <end position="143"/>
    </location>
</feature>
<dbReference type="InterPro" id="IPR001878">
    <property type="entry name" value="Znf_CCHC"/>
</dbReference>
<comment type="caution">
    <text evidence="4">The sequence shown here is derived from an EMBL/GenBank/DDBJ whole genome shotgun (WGS) entry which is preliminary data.</text>
</comment>
<dbReference type="PROSITE" id="PS50158">
    <property type="entry name" value="ZF_CCHC"/>
    <property type="match status" value="1"/>
</dbReference>
<keyword evidence="1" id="KW-0862">Zinc</keyword>
<dbReference type="InterPro" id="IPR036875">
    <property type="entry name" value="Znf_CCHC_sf"/>
</dbReference>
<proteinExistence type="predicted"/>
<dbReference type="Gene3D" id="4.10.60.10">
    <property type="entry name" value="Zinc finger, CCHC-type"/>
    <property type="match status" value="1"/>
</dbReference>
<keyword evidence="1" id="KW-0479">Metal-binding</keyword>
<name>A0A699GTP5_TANCI</name>
<gene>
    <name evidence="4" type="ORF">Tci_171462</name>
</gene>
<sequence>MEQYLQCIDYNLWEIIENGNASIVTKLIDGKETIIPPTTIEEKAQRRVELKPSSTLLMALPNEHQLKFNSFMDAKSLMQAIENRFREMYLRWNIAMLTMRARRFLKNTGKKLYMANKERIRFDKTKVECFNCHKRGHFARECRAPRNQDSRTREPSRRTVSVEKTASNALVSQCYGFVYDWSVQVEEGLGYNAVPPPYIGNFMPPKPDLVYPSLDDFVDESVSESIVEKHTVDANEPKTIRKENEAPIIEDWLSESEEEYEPKSQSVKPDFTKIEFVKPKTNKKPVEQIRQDTYRSPRGNKRTWNQQMSQKLKSDFEMFNKACHVCGSFDHLKNNYRNWYNNGRFVKPVWNYNHRVNHKNFAKSTHPCPKRNIVPRVVLMKSGIKSVNAARQKISKATVTVNTARPVNTAHPKRTMNAAKPRSCFSNSSHSIVKRPINNRKNSKINQKFNTVRATHVNTSRPKVNTARPKAVLNVVQGNHVNAVKALTYFKLIDESHVLLKVPRKDNMYSVDLKNLTQDLPFSSSTKDSLGAGYKPSGEEEKKDIEDLENEDSEAPIREEPRFNQEKDIMNSTNRVNAVSSTVNAASNEVNDVGRKLSIKLLVNPNMPESKDISIFEDSNEDVFGIVIRNKARLVAQGHTQEEGINYHEVFAPVARIEAIWLFLAYASFKDFVVYQVDVKSTFLYGKIEKEVYVCQPPVFEDPDFRDKVYKVEKALYGLHQAPKAWYKTLSTYLLDNRKEMCTEFEKMMHKKFQMSSMGELTFLGLQVKQKEDGIFISQDKYVNEILNKFGYSDVKTASTPIETHKTLHKEEKEEDVDEHLYRSMIGSLMYITSSRPDIMFAVCACARFQVNPKISHLHAVKRIFRYLKCQPKLAIWYHKDSPFDLVAYTDNYYTGASLDRKSTIGGCQFLGCRLILWQCKKQTMVANSTTKAEYIAASNCCGQVLWIQNQLQNYRYNFMQTKIHIDNESTICMVKNPVFHSKTKHIEIIHHFIKDSNEKKLIQMIKIHTDQNRLAEEKAQQIEDENLAWDDVQAMIDSNYELAAWLQEEEQGELTIEENQFKNKSFDEVQKAFEKTMSWINLFVPMDSKVVKDKAELKQESKSKRAGDELGQERSKKQKVKDDKESEELKRCLEIIPDDGDDVTIDVIPLSIKTLIIDYKIYKERKKSYF</sequence>
<dbReference type="PANTHER" id="PTHR11439">
    <property type="entry name" value="GAG-POL-RELATED RETROTRANSPOSON"/>
    <property type="match status" value="1"/>
</dbReference>
<keyword evidence="1" id="KW-0863">Zinc-finger</keyword>
<dbReference type="SUPFAM" id="SSF56672">
    <property type="entry name" value="DNA/RNA polymerases"/>
    <property type="match status" value="1"/>
</dbReference>
<dbReference type="InterPro" id="IPR043502">
    <property type="entry name" value="DNA/RNA_pol_sf"/>
</dbReference>
<feature type="region of interest" description="Disordered" evidence="2">
    <location>
        <begin position="1102"/>
        <end position="1129"/>
    </location>
</feature>
<dbReference type="GO" id="GO:0003676">
    <property type="term" value="F:nucleic acid binding"/>
    <property type="evidence" value="ECO:0007669"/>
    <property type="project" value="InterPro"/>
</dbReference>
<evidence type="ECO:0000259" key="3">
    <source>
        <dbReference type="PROSITE" id="PS50158"/>
    </source>
</evidence>
<protein>
    <submittedName>
        <fullName evidence="4">Putative ribonuclease H-like domain-containing protein</fullName>
    </submittedName>
</protein>
<dbReference type="Pfam" id="PF07727">
    <property type="entry name" value="RVT_2"/>
    <property type="match status" value="2"/>
</dbReference>
<dbReference type="CDD" id="cd09272">
    <property type="entry name" value="RNase_HI_RT_Ty1"/>
    <property type="match status" value="1"/>
</dbReference>
<dbReference type="GO" id="GO:0008270">
    <property type="term" value="F:zinc ion binding"/>
    <property type="evidence" value="ECO:0007669"/>
    <property type="project" value="UniProtKB-KW"/>
</dbReference>
<dbReference type="AlphaFoldDB" id="A0A699GTP5"/>
<dbReference type="SUPFAM" id="SSF57756">
    <property type="entry name" value="Retrovirus zinc finger-like domains"/>
    <property type="match status" value="1"/>
</dbReference>
<evidence type="ECO:0000313" key="4">
    <source>
        <dbReference type="EMBL" id="GEV99485.1"/>
    </source>
</evidence>
<dbReference type="EMBL" id="BKCJ010041353">
    <property type="protein sequence ID" value="GEV99485.1"/>
    <property type="molecule type" value="Genomic_DNA"/>
</dbReference>
<feature type="region of interest" description="Disordered" evidence="2">
    <location>
        <begin position="520"/>
        <end position="560"/>
    </location>
</feature>
<evidence type="ECO:0000256" key="1">
    <source>
        <dbReference type="PROSITE-ProRule" id="PRU00047"/>
    </source>
</evidence>
<organism evidence="4">
    <name type="scientific">Tanacetum cinerariifolium</name>
    <name type="common">Dalmatian daisy</name>
    <name type="synonym">Chrysanthemum cinerariifolium</name>
    <dbReference type="NCBI Taxonomy" id="118510"/>
    <lineage>
        <taxon>Eukaryota</taxon>
        <taxon>Viridiplantae</taxon>
        <taxon>Streptophyta</taxon>
        <taxon>Embryophyta</taxon>
        <taxon>Tracheophyta</taxon>
        <taxon>Spermatophyta</taxon>
        <taxon>Magnoliopsida</taxon>
        <taxon>eudicotyledons</taxon>
        <taxon>Gunneridae</taxon>
        <taxon>Pentapetalae</taxon>
        <taxon>asterids</taxon>
        <taxon>campanulids</taxon>
        <taxon>Asterales</taxon>
        <taxon>Asteraceae</taxon>
        <taxon>Asteroideae</taxon>
        <taxon>Anthemideae</taxon>
        <taxon>Anthemidinae</taxon>
        <taxon>Tanacetum</taxon>
    </lineage>
</organism>
<evidence type="ECO:0000256" key="2">
    <source>
        <dbReference type="SAM" id="MobiDB-lite"/>
    </source>
</evidence>
<dbReference type="SMART" id="SM00343">
    <property type="entry name" value="ZnF_C2HC"/>
    <property type="match status" value="2"/>
</dbReference>
<accession>A0A699GTP5</accession>
<reference evidence="4" key="1">
    <citation type="journal article" date="2019" name="Sci. Rep.">
        <title>Draft genome of Tanacetum cinerariifolium, the natural source of mosquito coil.</title>
        <authorList>
            <person name="Yamashiro T."/>
            <person name="Shiraishi A."/>
            <person name="Satake H."/>
            <person name="Nakayama K."/>
        </authorList>
    </citation>
    <scope>NUCLEOTIDE SEQUENCE</scope>
</reference>
<dbReference type="InterPro" id="IPR013103">
    <property type="entry name" value="RVT_2"/>
</dbReference>